<keyword evidence="2" id="KW-1133">Transmembrane helix</keyword>
<evidence type="ECO:0008006" key="5">
    <source>
        <dbReference type="Google" id="ProtNLM"/>
    </source>
</evidence>
<feature type="transmembrane region" description="Helical" evidence="2">
    <location>
        <begin position="78"/>
        <end position="102"/>
    </location>
</feature>
<feature type="transmembrane region" description="Helical" evidence="2">
    <location>
        <begin position="47"/>
        <end position="72"/>
    </location>
</feature>
<proteinExistence type="predicted"/>
<dbReference type="AlphaFoldDB" id="A0A0K2JG57"/>
<dbReference type="PATRIC" id="fig|273035.7.peg.824"/>
<reference evidence="3 4" key="1">
    <citation type="journal article" date="2015" name="Genome Announc.">
        <title>Complete Genome Sequence of Spiroplasma kunkelii Strain CR2-3x, Causal Agent of Corn Stunt Disease in Zea mays L.</title>
        <authorList>
            <person name="Davis R.E."/>
            <person name="Shao J."/>
            <person name="Dally E.L."/>
            <person name="Zhao Y."/>
            <person name="Gasparich G.E."/>
            <person name="Gaynor B.J."/>
            <person name="Athey J.C."/>
            <person name="Harrison N.A."/>
            <person name="Donofrio N."/>
        </authorList>
    </citation>
    <scope>NUCLEOTIDE SEQUENCE [LARGE SCALE GENOMIC DNA]</scope>
    <source>
        <strain evidence="3 4">CR2-3x</strain>
    </source>
</reference>
<feature type="region of interest" description="Disordered" evidence="1">
    <location>
        <begin position="189"/>
        <end position="211"/>
    </location>
</feature>
<organism evidence="3 4">
    <name type="scientific">Spiroplasma kunkelii CR2-3x</name>
    <dbReference type="NCBI Taxonomy" id="273035"/>
    <lineage>
        <taxon>Bacteria</taxon>
        <taxon>Bacillati</taxon>
        <taxon>Mycoplasmatota</taxon>
        <taxon>Mollicutes</taxon>
        <taxon>Entomoplasmatales</taxon>
        <taxon>Spiroplasmataceae</taxon>
        <taxon>Spiroplasma</taxon>
    </lineage>
</organism>
<dbReference type="Proteomes" id="UP000062963">
    <property type="component" value="Chromosome"/>
</dbReference>
<evidence type="ECO:0000256" key="1">
    <source>
        <dbReference type="SAM" id="MobiDB-lite"/>
    </source>
</evidence>
<keyword evidence="2" id="KW-0812">Transmembrane</keyword>
<gene>
    <name evidence="3" type="ORF">SKUN_00681</name>
</gene>
<feature type="compositionally biased region" description="Basic and acidic residues" evidence="1">
    <location>
        <begin position="200"/>
        <end position="211"/>
    </location>
</feature>
<keyword evidence="4" id="KW-1185">Reference proteome</keyword>
<dbReference type="OrthoDB" id="389083at2"/>
<name>A0A0K2JG57_SPIKU</name>
<keyword evidence="2" id="KW-0472">Membrane</keyword>
<evidence type="ECO:0000313" key="3">
    <source>
        <dbReference type="EMBL" id="ALA97574.1"/>
    </source>
</evidence>
<dbReference type="EMBL" id="CP010899">
    <property type="protein sequence ID" value="ALA97574.1"/>
    <property type="molecule type" value="Genomic_DNA"/>
</dbReference>
<accession>A0A0K2JG57</accession>
<dbReference type="KEGG" id="skn:SKUN_00681"/>
<evidence type="ECO:0000256" key="2">
    <source>
        <dbReference type="SAM" id="Phobius"/>
    </source>
</evidence>
<dbReference type="RefSeq" id="WP_053390818.1">
    <property type="nucleotide sequence ID" value="NZ_CP010899.1"/>
</dbReference>
<protein>
    <recommendedName>
        <fullName evidence="5">Transmembrane protein</fullName>
    </recommendedName>
</protein>
<sequence>MENTKKGTIIAISMAAFLFVAVSLSIIGYLISFTKREFKARFINKKILIILFTVLGINLPVVILGILLQFVIDFSTTAPLIIMIVLAFGLTVGVGVYIFLFLQLIAVGIDEKEIVFLGERILIRKITRVERNDKTNQLVIYYTEGTRSKKKCCFWLASQTGQFMINNVNLLNQEIMPFILEQTKPELKVSEQQLSEEPVSESKEAKNTEKD</sequence>
<feature type="transmembrane region" description="Helical" evidence="2">
    <location>
        <begin position="12"/>
        <end position="35"/>
    </location>
</feature>
<dbReference type="STRING" id="273035.SKUN_00681"/>
<evidence type="ECO:0000313" key="4">
    <source>
        <dbReference type="Proteomes" id="UP000062963"/>
    </source>
</evidence>